<evidence type="ECO:0000256" key="1">
    <source>
        <dbReference type="ARBA" id="ARBA00022490"/>
    </source>
</evidence>
<keyword evidence="6 9" id="KW-0010">Activator</keyword>
<comment type="domain">
    <text evidence="9">The C-terminal region contains a putative helix-turn-helix (HTH) motif, suggesting that this region may bind DNA.</text>
</comment>
<reference evidence="11" key="1">
    <citation type="submission" date="2023-07" db="EMBL/GenBank/DDBJ databases">
        <title>Genome-based characterization of strain KMM 296 and proposal for reclassification of Cobetia litoralis and Cobetia pacifica, and emended description of the species Cobetia amphilecti and Cobetia marina.</title>
        <authorList>
            <person name="Balabanova L."/>
            <person name="Nedashkovskaya O."/>
        </authorList>
    </citation>
    <scope>NUCLEOTIDE SEQUENCE [LARGE SCALE GENOMIC DNA]</scope>
    <source>
        <strain evidence="11">NRIC 0815</strain>
    </source>
</reference>
<keyword evidence="10" id="KW-0966">Cell projection</keyword>
<evidence type="ECO:0000256" key="3">
    <source>
        <dbReference type="ARBA" id="ARBA00023015"/>
    </source>
</evidence>
<dbReference type="Gene3D" id="1.10.4000.10">
    <property type="entry name" value="Flagellar transcriptional activator FlhD"/>
    <property type="match status" value="1"/>
</dbReference>
<keyword evidence="11" id="KW-1185">Reference proteome</keyword>
<organism evidence="10 11">
    <name type="scientific">Cobetia amphilecti</name>
    <dbReference type="NCBI Taxonomy" id="1055104"/>
    <lineage>
        <taxon>Bacteria</taxon>
        <taxon>Pseudomonadati</taxon>
        <taxon>Pseudomonadota</taxon>
        <taxon>Gammaproteobacteria</taxon>
        <taxon>Oceanospirillales</taxon>
        <taxon>Halomonadaceae</taxon>
        <taxon>Cobetia</taxon>
    </lineage>
</organism>
<proteinExistence type="inferred from homology"/>
<evidence type="ECO:0000256" key="2">
    <source>
        <dbReference type="ARBA" id="ARBA00022795"/>
    </source>
</evidence>
<dbReference type="Proteomes" id="UP001229025">
    <property type="component" value="Unassembled WGS sequence"/>
</dbReference>
<dbReference type="RefSeq" id="WP_284726027.1">
    <property type="nucleotide sequence ID" value="NZ_JASCSA010000001.1"/>
</dbReference>
<evidence type="ECO:0000256" key="4">
    <source>
        <dbReference type="ARBA" id="ARBA00023125"/>
    </source>
</evidence>
<keyword evidence="5 9" id="KW-1015">Disulfide bond</keyword>
<evidence type="ECO:0000313" key="11">
    <source>
        <dbReference type="Proteomes" id="UP001229025"/>
    </source>
</evidence>
<name>A0ABT6UJ17_9GAMM</name>
<keyword evidence="2 9" id="KW-1005">Bacterial flagellum biogenesis</keyword>
<comment type="function">
    <text evidence="8 9">Functions in complex with FlhC as a master transcriptional regulator that regulates transcription of several flagellar and non-flagellar operons by binding to their promoter region. Activates expression of class 2 flagellar genes, including fliA, which is a flagellum-specific sigma factor that turns on the class 3 genes. Also regulates genes whose products function in a variety of physiological pathways.</text>
</comment>
<dbReference type="Pfam" id="PF05247">
    <property type="entry name" value="FlhD"/>
    <property type="match status" value="1"/>
</dbReference>
<keyword evidence="10" id="KW-0969">Cilium</keyword>
<evidence type="ECO:0000256" key="6">
    <source>
        <dbReference type="ARBA" id="ARBA00023159"/>
    </source>
</evidence>
<keyword evidence="4 9" id="KW-0238">DNA-binding</keyword>
<protein>
    <recommendedName>
        <fullName evidence="9">Flagellar transcriptional regulator FlhD</fullName>
    </recommendedName>
</protein>
<gene>
    <name evidence="9 10" type="primary">flhD</name>
    <name evidence="10" type="ORF">QLT01_00005</name>
</gene>
<keyword evidence="1 9" id="KW-0963">Cytoplasm</keyword>
<evidence type="ECO:0000313" key="10">
    <source>
        <dbReference type="EMBL" id="MDI5882730.1"/>
    </source>
</evidence>
<comment type="caution">
    <text evidence="10">The sequence shown here is derived from an EMBL/GenBank/DDBJ whole genome shotgun (WGS) entry which is preliminary data.</text>
</comment>
<dbReference type="NCBIfam" id="NF002783">
    <property type="entry name" value="PRK02909.1-1"/>
    <property type="match status" value="1"/>
</dbReference>
<feature type="disulfide bond" description="Interchain" evidence="9">
    <location>
        <position position="63"/>
    </location>
</feature>
<keyword evidence="3 9" id="KW-0805">Transcription regulation</keyword>
<comment type="subcellular location">
    <subcellularLocation>
        <location evidence="9">Cytoplasm</location>
    </subcellularLocation>
</comment>
<dbReference type="InterPro" id="IPR023559">
    <property type="entry name" value="Flagellar_FlhD"/>
</dbReference>
<dbReference type="HAMAP" id="MF_00725">
    <property type="entry name" value="FlhD"/>
    <property type="match status" value="1"/>
</dbReference>
<dbReference type="InterPro" id="IPR036194">
    <property type="entry name" value="FlhD_sf"/>
</dbReference>
<dbReference type="SUPFAM" id="SSF63592">
    <property type="entry name" value="Flagellar transcriptional activator FlhD"/>
    <property type="match status" value="1"/>
</dbReference>
<accession>A0ABT6UJ17</accession>
<keyword evidence="10" id="KW-0282">Flagellum</keyword>
<keyword evidence="7 9" id="KW-0804">Transcription</keyword>
<dbReference type="EMBL" id="JASCSA010000001">
    <property type="protein sequence ID" value="MDI5882730.1"/>
    <property type="molecule type" value="Genomic_DNA"/>
</dbReference>
<evidence type="ECO:0000256" key="8">
    <source>
        <dbReference type="ARBA" id="ARBA00025431"/>
    </source>
</evidence>
<comment type="subunit">
    <text evidence="9">Homodimer; disulfide-linked. Forms a heterohexamer composed of two FlhC and four FlhD subunits. Each FlhC binds a FlhD dimer, forming a heterotrimer, and a hexamer assembles by dimerization of two heterotrimers.</text>
</comment>
<sequence length="110" mass="11825">MSSLLNDIQSVNLSYLLLVQRLLVEDTEMALIRLGLDQEMADLLSGMSVSQLVSLSSCNQLLCELALDDASQLKGVLQGGRDQDFSAMHTAMLLNARQNDAGLRQGGVSG</sequence>
<evidence type="ECO:0000256" key="7">
    <source>
        <dbReference type="ARBA" id="ARBA00023163"/>
    </source>
</evidence>
<comment type="similarity">
    <text evidence="9">Belongs to the FlhD family.</text>
</comment>
<evidence type="ECO:0000256" key="5">
    <source>
        <dbReference type="ARBA" id="ARBA00023157"/>
    </source>
</evidence>
<evidence type="ECO:0000256" key="9">
    <source>
        <dbReference type="HAMAP-Rule" id="MF_00725"/>
    </source>
</evidence>